<accession>A0A2T1K7N1</accession>
<feature type="signal peptide" evidence="1">
    <location>
        <begin position="1"/>
        <end position="22"/>
    </location>
</feature>
<evidence type="ECO:0000256" key="1">
    <source>
        <dbReference type="SAM" id="SignalP"/>
    </source>
</evidence>
<dbReference type="EMBL" id="PXNP01000097">
    <property type="protein sequence ID" value="PSF05763.1"/>
    <property type="molecule type" value="Genomic_DNA"/>
</dbReference>
<protein>
    <submittedName>
        <fullName evidence="2">Uncharacterized protein</fullName>
    </submittedName>
</protein>
<gene>
    <name evidence="2" type="ORF">C7H09_14015</name>
</gene>
<sequence length="194" mass="20907">MIRFLYTSALVSAVAFSLSGCASYYTHYAMFPAENSAGEQRKVRLHWQSAEYPAWWPVSNKATTIKLETQCSDRVWRISDSTHDSFGNCASGPAACGGTGLDVAADSGREATERDACLVIPAAGAGNRVADLGGQFDLLVSCRPARAEISQGGETVNMDYLRASPVAYTVYARKVPRGSLAARLPEFEQAPCRD</sequence>
<dbReference type="AlphaFoldDB" id="A0A2T1K7N1"/>
<organism evidence="2 3">
    <name type="scientific">Marinobacter fuscus</name>
    <dbReference type="NCBI Taxonomy" id="2109942"/>
    <lineage>
        <taxon>Bacteria</taxon>
        <taxon>Pseudomonadati</taxon>
        <taxon>Pseudomonadota</taxon>
        <taxon>Gammaproteobacteria</taxon>
        <taxon>Pseudomonadales</taxon>
        <taxon>Marinobacteraceae</taxon>
        <taxon>Marinobacter</taxon>
    </lineage>
</organism>
<feature type="chain" id="PRO_5015411814" evidence="1">
    <location>
        <begin position="23"/>
        <end position="194"/>
    </location>
</feature>
<dbReference type="OrthoDB" id="6362972at2"/>
<reference evidence="2 3" key="1">
    <citation type="submission" date="2018-03" db="EMBL/GenBank/DDBJ databases">
        <title>Marinobacter brunus sp. nov., a marine bacterium of Gamma-proteobacteria isolated from the surface seawater of the South China Sea.</title>
        <authorList>
            <person name="Cheng H."/>
            <person name="Wu Y.-H."/>
            <person name="Xamxidin M."/>
            <person name="Xu X.-W."/>
        </authorList>
    </citation>
    <scope>NUCLEOTIDE SEQUENCE [LARGE SCALE GENOMIC DNA]</scope>
    <source>
        <strain evidence="2 3">NH169-3</strain>
    </source>
</reference>
<dbReference type="Proteomes" id="UP000239866">
    <property type="component" value="Unassembled WGS sequence"/>
</dbReference>
<evidence type="ECO:0000313" key="3">
    <source>
        <dbReference type="Proteomes" id="UP000239866"/>
    </source>
</evidence>
<dbReference type="PROSITE" id="PS51257">
    <property type="entry name" value="PROKAR_LIPOPROTEIN"/>
    <property type="match status" value="1"/>
</dbReference>
<dbReference type="RefSeq" id="WP_106763703.1">
    <property type="nucleotide sequence ID" value="NZ_PXNP01000097.1"/>
</dbReference>
<name>A0A2T1K7N1_9GAMM</name>
<comment type="caution">
    <text evidence="2">The sequence shown here is derived from an EMBL/GenBank/DDBJ whole genome shotgun (WGS) entry which is preliminary data.</text>
</comment>
<proteinExistence type="predicted"/>
<evidence type="ECO:0000313" key="2">
    <source>
        <dbReference type="EMBL" id="PSF05763.1"/>
    </source>
</evidence>
<keyword evidence="1" id="KW-0732">Signal</keyword>
<keyword evidence="3" id="KW-1185">Reference proteome</keyword>